<keyword evidence="2" id="KW-1185">Reference proteome</keyword>
<sequence>MMPIVCARLEARVVNSTLQGASQVFSGRRTVKGAASRGTAHEASLGAKAHGTPTSGVGALNLVAQWKAASDNGRMNRSLHGTIMEASPTPEAQGRCIAPLRCLSADDADIQAIRRRQQAAHASEPGTFTLLRRSGSHIPLPHARPLLDVQYVRTYWSLQLLGWMQYVLLRVGQPASRLKQLVPRMVVRLVHAQFSSGVLFGTMLAAESLTSPALPHAPYLNVHSASSRASNCLLVLTASLHHLRLTVEACSRLVRAGVRGALFSRFFHSPRLSFFLIEVGGQCHQIARELRLIRISVTAVVRPAQTIVVQCRLRQSPSMLASLQTPITLTTPRTLHCGCNKRCRMCALAHGRCRAVRRACV</sequence>
<dbReference type="AlphaFoldDB" id="A0AAE0D8S3"/>
<comment type="caution">
    <text evidence="1">The sequence shown here is derived from an EMBL/GenBank/DDBJ whole genome shotgun (WGS) entry which is preliminary data.</text>
</comment>
<name>A0AAE0D8S3_COLKA</name>
<evidence type="ECO:0000313" key="2">
    <source>
        <dbReference type="Proteomes" id="UP001281614"/>
    </source>
</evidence>
<organism evidence="1 2">
    <name type="scientific">Colletotrichum kahawae</name>
    <name type="common">Coffee berry disease fungus</name>
    <dbReference type="NCBI Taxonomy" id="34407"/>
    <lineage>
        <taxon>Eukaryota</taxon>
        <taxon>Fungi</taxon>
        <taxon>Dikarya</taxon>
        <taxon>Ascomycota</taxon>
        <taxon>Pezizomycotina</taxon>
        <taxon>Sordariomycetes</taxon>
        <taxon>Hypocreomycetidae</taxon>
        <taxon>Glomerellales</taxon>
        <taxon>Glomerellaceae</taxon>
        <taxon>Colletotrichum</taxon>
        <taxon>Colletotrichum gloeosporioides species complex</taxon>
    </lineage>
</organism>
<accession>A0AAE0D8S3</accession>
<dbReference type="Proteomes" id="UP001281614">
    <property type="component" value="Unassembled WGS sequence"/>
</dbReference>
<gene>
    <name evidence="1" type="ORF">CKAH01_04106</name>
</gene>
<dbReference type="EMBL" id="VYYT01000079">
    <property type="protein sequence ID" value="KAK2771531.1"/>
    <property type="molecule type" value="Genomic_DNA"/>
</dbReference>
<proteinExistence type="predicted"/>
<reference evidence="1" key="1">
    <citation type="submission" date="2023-02" db="EMBL/GenBank/DDBJ databases">
        <title>Colletotrichum kahawae CIFC_Que2 genome sequencing and assembly.</title>
        <authorList>
            <person name="Baroncelli R."/>
        </authorList>
    </citation>
    <scope>NUCLEOTIDE SEQUENCE</scope>
    <source>
        <strain evidence="1">CIFC_Que2</strain>
    </source>
</reference>
<protein>
    <submittedName>
        <fullName evidence="1">Uncharacterized protein</fullName>
    </submittedName>
</protein>
<evidence type="ECO:0000313" key="1">
    <source>
        <dbReference type="EMBL" id="KAK2771531.1"/>
    </source>
</evidence>